<comment type="subcellular location">
    <subcellularLocation>
        <location evidence="2">Chromosome</location>
        <location evidence="2">Telomere</location>
    </subcellularLocation>
    <subcellularLocation>
        <location evidence="1">Nucleus</location>
    </subcellularLocation>
</comment>
<evidence type="ECO:0000256" key="4">
    <source>
        <dbReference type="ARBA" id="ARBA00022454"/>
    </source>
</evidence>
<feature type="domain" description="OB" evidence="9">
    <location>
        <begin position="55"/>
        <end position="145"/>
    </location>
</feature>
<dbReference type="PANTHER" id="PTHR13989">
    <property type="entry name" value="REPLICATION PROTEIN A-RELATED"/>
    <property type="match status" value="1"/>
</dbReference>
<comment type="caution">
    <text evidence="10">The sequence shown here is derived from an EMBL/GenBank/DDBJ whole genome shotgun (WGS) entry which is preliminary data.</text>
</comment>
<evidence type="ECO:0000256" key="2">
    <source>
        <dbReference type="ARBA" id="ARBA00004574"/>
    </source>
</evidence>
<dbReference type="Proteomes" id="UP001150538">
    <property type="component" value="Unassembled WGS sequence"/>
</dbReference>
<evidence type="ECO:0000313" key="11">
    <source>
        <dbReference type="Proteomes" id="UP001150538"/>
    </source>
</evidence>
<dbReference type="Gene3D" id="2.40.50.140">
    <property type="entry name" value="Nucleic acid-binding proteins"/>
    <property type="match status" value="1"/>
</dbReference>
<keyword evidence="4" id="KW-0158">Chromosome</keyword>
<evidence type="ECO:0000256" key="6">
    <source>
        <dbReference type="ARBA" id="ARBA00023125"/>
    </source>
</evidence>
<dbReference type="InterPro" id="IPR004365">
    <property type="entry name" value="NA-bd_OB_tRNA"/>
</dbReference>
<reference evidence="10" key="1">
    <citation type="submission" date="2022-07" db="EMBL/GenBank/DDBJ databases">
        <title>Phylogenomic reconstructions and comparative analyses of Kickxellomycotina fungi.</title>
        <authorList>
            <person name="Reynolds N.K."/>
            <person name="Stajich J.E."/>
            <person name="Barry K."/>
            <person name="Grigoriev I.V."/>
            <person name="Crous P."/>
            <person name="Smith M.E."/>
        </authorList>
    </citation>
    <scope>NUCLEOTIDE SEQUENCE</scope>
    <source>
        <strain evidence="10">NBRC 100468</strain>
    </source>
</reference>
<name>A0A9W8DP40_9FUNG</name>
<evidence type="ECO:0000313" key="10">
    <source>
        <dbReference type="EMBL" id="KAJ1912329.1"/>
    </source>
</evidence>
<evidence type="ECO:0000256" key="1">
    <source>
        <dbReference type="ARBA" id="ARBA00004123"/>
    </source>
</evidence>
<dbReference type="SUPFAM" id="SSF50249">
    <property type="entry name" value="Nucleic acid-binding proteins"/>
    <property type="match status" value="1"/>
</dbReference>
<dbReference type="GO" id="GO:0000781">
    <property type="term" value="C:chromosome, telomeric region"/>
    <property type="evidence" value="ECO:0007669"/>
    <property type="project" value="UniProtKB-SubCell"/>
</dbReference>
<accession>A0A9W8DP40</accession>
<evidence type="ECO:0000256" key="8">
    <source>
        <dbReference type="ARBA" id="ARBA00030039"/>
    </source>
</evidence>
<dbReference type="Pfam" id="PF01336">
    <property type="entry name" value="tRNA_anti-codon"/>
    <property type="match status" value="1"/>
</dbReference>
<keyword evidence="11" id="KW-1185">Reference proteome</keyword>
<dbReference type="InterPro" id="IPR012340">
    <property type="entry name" value="NA-bd_OB-fold"/>
</dbReference>
<evidence type="ECO:0000256" key="7">
    <source>
        <dbReference type="ARBA" id="ARBA00023242"/>
    </source>
</evidence>
<dbReference type="PANTHER" id="PTHR13989:SF33">
    <property type="entry name" value="CST COMPLEX SUBUNIT STN1"/>
    <property type="match status" value="1"/>
</dbReference>
<gene>
    <name evidence="10" type="ORF">H4219_005643</name>
</gene>
<protein>
    <recommendedName>
        <fullName evidence="3">CST complex subunit STN1</fullName>
    </recommendedName>
    <alternativeName>
        <fullName evidence="8">Suppressor of cdc thirteen homolog</fullName>
    </alternativeName>
</protein>
<organism evidence="10 11">
    <name type="scientific">Mycoemilia scoparia</name>
    <dbReference type="NCBI Taxonomy" id="417184"/>
    <lineage>
        <taxon>Eukaryota</taxon>
        <taxon>Fungi</taxon>
        <taxon>Fungi incertae sedis</taxon>
        <taxon>Zoopagomycota</taxon>
        <taxon>Kickxellomycotina</taxon>
        <taxon>Kickxellomycetes</taxon>
        <taxon>Kickxellales</taxon>
        <taxon>Kickxellaceae</taxon>
        <taxon>Mycoemilia</taxon>
    </lineage>
</organism>
<evidence type="ECO:0000259" key="9">
    <source>
        <dbReference type="Pfam" id="PF01336"/>
    </source>
</evidence>
<keyword evidence="5" id="KW-0779">Telomere</keyword>
<sequence>MAEYDSTRDTEKLDWGLDPMFWTAAKLFVADILKSRPAHLPEVYFVGEYKVVRQVEIVGVVVGVTNSAKFNSFLVDDGTGVIPCIQWHPRNFGDSSEKTAGAALPGYYGGNPESNAPAISLGSLVCVVGKMSEFRNQLQIKAKSVVNVDNDPNFETLAWLERMAIRKSI</sequence>
<dbReference type="AlphaFoldDB" id="A0A9W8DP40"/>
<keyword evidence="7" id="KW-0539">Nucleus</keyword>
<dbReference type="GO" id="GO:0003677">
    <property type="term" value="F:DNA binding"/>
    <property type="evidence" value="ECO:0007669"/>
    <property type="project" value="UniProtKB-KW"/>
</dbReference>
<evidence type="ECO:0000256" key="3">
    <source>
        <dbReference type="ARBA" id="ARBA00017411"/>
    </source>
</evidence>
<keyword evidence="6" id="KW-0238">DNA-binding</keyword>
<dbReference type="GO" id="GO:0005634">
    <property type="term" value="C:nucleus"/>
    <property type="evidence" value="ECO:0007669"/>
    <property type="project" value="UniProtKB-SubCell"/>
</dbReference>
<dbReference type="InterPro" id="IPR040260">
    <property type="entry name" value="RFA2-like"/>
</dbReference>
<dbReference type="OrthoDB" id="77828at2759"/>
<dbReference type="EMBL" id="JANBPU010000355">
    <property type="protein sequence ID" value="KAJ1912329.1"/>
    <property type="molecule type" value="Genomic_DNA"/>
</dbReference>
<evidence type="ECO:0000256" key="5">
    <source>
        <dbReference type="ARBA" id="ARBA00022895"/>
    </source>
</evidence>
<proteinExistence type="predicted"/>